<evidence type="ECO:0000256" key="4">
    <source>
        <dbReference type="SAM" id="Phobius"/>
    </source>
</evidence>
<dbReference type="InterPro" id="IPR051310">
    <property type="entry name" value="MCP_chemotaxis"/>
</dbReference>
<evidence type="ECO:0000256" key="1">
    <source>
        <dbReference type="ARBA" id="ARBA00023224"/>
    </source>
</evidence>
<dbReference type="Gene3D" id="3.30.450.20">
    <property type="entry name" value="PAS domain"/>
    <property type="match status" value="1"/>
</dbReference>
<feature type="domain" description="Methyl-accepting transducer" evidence="5">
    <location>
        <begin position="279"/>
        <end position="508"/>
    </location>
</feature>
<evidence type="ECO:0000256" key="2">
    <source>
        <dbReference type="ARBA" id="ARBA00029447"/>
    </source>
</evidence>
<dbReference type="InterPro" id="IPR000014">
    <property type="entry name" value="PAS"/>
</dbReference>
<dbReference type="InterPro" id="IPR035965">
    <property type="entry name" value="PAS-like_dom_sf"/>
</dbReference>
<evidence type="ECO:0000259" key="5">
    <source>
        <dbReference type="PROSITE" id="PS50111"/>
    </source>
</evidence>
<evidence type="ECO:0000313" key="8">
    <source>
        <dbReference type="EMBL" id="TLM79947.1"/>
    </source>
</evidence>
<dbReference type="PRINTS" id="PR00260">
    <property type="entry name" value="CHEMTRNSDUCR"/>
</dbReference>
<dbReference type="Pfam" id="PF08447">
    <property type="entry name" value="PAS_3"/>
    <property type="match status" value="1"/>
</dbReference>
<keyword evidence="9" id="KW-1185">Reference proteome</keyword>
<dbReference type="SMART" id="SM00283">
    <property type="entry name" value="MA"/>
    <property type="match status" value="1"/>
</dbReference>
<keyword evidence="1 3" id="KW-0807">Transducer</keyword>
<dbReference type="PANTHER" id="PTHR43531:SF7">
    <property type="entry name" value="AEROTAXIS RECEPTOR"/>
    <property type="match status" value="1"/>
</dbReference>
<accession>A0ABY2UMW6</accession>
<dbReference type="Pfam" id="PF00015">
    <property type="entry name" value="MCPsignal"/>
    <property type="match status" value="1"/>
</dbReference>
<dbReference type="RefSeq" id="WP_138233833.1">
    <property type="nucleotide sequence ID" value="NZ_CP185860.1"/>
</dbReference>
<dbReference type="Gene3D" id="1.10.287.950">
    <property type="entry name" value="Methyl-accepting chemotaxis protein"/>
    <property type="match status" value="1"/>
</dbReference>
<protein>
    <submittedName>
        <fullName evidence="8">PAS domain S-box protein</fullName>
    </submittedName>
</protein>
<organism evidence="8 9">
    <name type="scientific">Microbulbifer harenosus</name>
    <dbReference type="NCBI Taxonomy" id="2576840"/>
    <lineage>
        <taxon>Bacteria</taxon>
        <taxon>Pseudomonadati</taxon>
        <taxon>Pseudomonadota</taxon>
        <taxon>Gammaproteobacteria</taxon>
        <taxon>Cellvibrionales</taxon>
        <taxon>Microbulbiferaceae</taxon>
        <taxon>Microbulbifer</taxon>
    </lineage>
</organism>
<sequence length="542" mass="58143">MRDHKPVTGREYRLRGNHFLISRTDLKGNIVYANPAFVEVSGYSAEELIGAPHNIVRHPDMPPQAFANLWQTIKNGDVWIGLVKNRRKDGGFYWVHAHVIPVMEDGAVSGYVSVRLKAERAAIDNAESQYRAMREGRGAHLTLLRGQVLPRGVRGWWQRLSHVSLTARLAALVGLASAALIGGAVWCWQLAASNQQAMSPLLLAGTALQIVILAWLGLSCARAVRRPLSAMQSFALQIAAGNLEAPTLKNEVGEMHHLARALNVMHRSLYHTVEEVNAGVSEVVPAVRRIAAGNDDLATRSDQQAASLQQTASSMEEITITVGQNADNARQASSLAEGASQEVKTSGETMSHIVDTMERMTASSKQMAAIIETIDGIAFQTNILALNASVEAARAGEHGRGFAVVAQEVRNLAGRSADAAREIRQLIASSTREVNDGAGLVRDAGASIALVVDSVTRVSNIMREISTASAEQSTGIGHINLAVSQMDEVTKRNVDLVRATADSSGALQSRMAQLSQAMGVFLIGSQRDKVASAQKADVERAG</sequence>
<dbReference type="PANTHER" id="PTHR43531">
    <property type="entry name" value="PROTEIN ICFG"/>
    <property type="match status" value="1"/>
</dbReference>
<dbReference type="InterPro" id="IPR013655">
    <property type="entry name" value="PAS_fold_3"/>
</dbReference>
<dbReference type="PROSITE" id="PS50112">
    <property type="entry name" value="PAS"/>
    <property type="match status" value="1"/>
</dbReference>
<feature type="transmembrane region" description="Helical" evidence="4">
    <location>
        <begin position="169"/>
        <end position="191"/>
    </location>
</feature>
<keyword evidence="4" id="KW-0472">Membrane</keyword>
<dbReference type="SMART" id="SM00091">
    <property type="entry name" value="PAS"/>
    <property type="match status" value="1"/>
</dbReference>
<feature type="domain" description="HAMP" evidence="7">
    <location>
        <begin position="222"/>
        <end position="274"/>
    </location>
</feature>
<proteinExistence type="inferred from homology"/>
<comment type="caution">
    <text evidence="8">The sequence shown here is derived from an EMBL/GenBank/DDBJ whole genome shotgun (WGS) entry which is preliminary data.</text>
</comment>
<evidence type="ECO:0000313" key="9">
    <source>
        <dbReference type="Proteomes" id="UP000306791"/>
    </source>
</evidence>
<feature type="domain" description="PAS" evidence="6">
    <location>
        <begin position="25"/>
        <end position="76"/>
    </location>
</feature>
<dbReference type="CDD" id="cd11386">
    <property type="entry name" value="MCP_signal"/>
    <property type="match status" value="1"/>
</dbReference>
<evidence type="ECO:0000256" key="3">
    <source>
        <dbReference type="PROSITE-ProRule" id="PRU00284"/>
    </source>
</evidence>
<keyword evidence="4" id="KW-0812">Transmembrane</keyword>
<dbReference type="InterPro" id="IPR004089">
    <property type="entry name" value="MCPsignal_dom"/>
</dbReference>
<evidence type="ECO:0000259" key="6">
    <source>
        <dbReference type="PROSITE" id="PS50112"/>
    </source>
</evidence>
<dbReference type="CDD" id="cd06225">
    <property type="entry name" value="HAMP"/>
    <property type="match status" value="1"/>
</dbReference>
<gene>
    <name evidence="8" type="ORF">FDY93_00795</name>
</gene>
<dbReference type="SUPFAM" id="SSF58104">
    <property type="entry name" value="Methyl-accepting chemotaxis protein (MCP) signaling domain"/>
    <property type="match status" value="1"/>
</dbReference>
<dbReference type="CDD" id="cd00130">
    <property type="entry name" value="PAS"/>
    <property type="match status" value="1"/>
</dbReference>
<dbReference type="NCBIfam" id="TIGR00229">
    <property type="entry name" value="sensory_box"/>
    <property type="match status" value="1"/>
</dbReference>
<dbReference type="SMART" id="SM00304">
    <property type="entry name" value="HAMP"/>
    <property type="match status" value="1"/>
</dbReference>
<dbReference type="SUPFAM" id="SSF55785">
    <property type="entry name" value="PYP-like sensor domain (PAS domain)"/>
    <property type="match status" value="1"/>
</dbReference>
<dbReference type="PROSITE" id="PS50111">
    <property type="entry name" value="CHEMOTAXIS_TRANSDUC_2"/>
    <property type="match status" value="1"/>
</dbReference>
<evidence type="ECO:0000259" key="7">
    <source>
        <dbReference type="PROSITE" id="PS50885"/>
    </source>
</evidence>
<reference evidence="8 9" key="1">
    <citation type="submission" date="2019-05" db="EMBL/GenBank/DDBJ databases">
        <title>Microbulbifer harenosus sp. nov., an alginate-degrading bacterium isolated from coastal sand.</title>
        <authorList>
            <person name="Huang H."/>
            <person name="Mo K."/>
            <person name="Bao S."/>
        </authorList>
    </citation>
    <scope>NUCLEOTIDE SEQUENCE [LARGE SCALE GENOMIC DNA]</scope>
    <source>
        <strain evidence="8 9">HB161719</strain>
    </source>
</reference>
<dbReference type="InterPro" id="IPR004090">
    <property type="entry name" value="Chemotax_Me-accpt_rcpt"/>
</dbReference>
<feature type="transmembrane region" description="Helical" evidence="4">
    <location>
        <begin position="197"/>
        <end position="218"/>
    </location>
</feature>
<name>A0ABY2UMW6_9GAMM</name>
<dbReference type="InterPro" id="IPR003660">
    <property type="entry name" value="HAMP_dom"/>
</dbReference>
<keyword evidence="4" id="KW-1133">Transmembrane helix</keyword>
<dbReference type="PROSITE" id="PS50885">
    <property type="entry name" value="HAMP"/>
    <property type="match status" value="1"/>
</dbReference>
<dbReference type="Proteomes" id="UP000306791">
    <property type="component" value="Unassembled WGS sequence"/>
</dbReference>
<comment type="similarity">
    <text evidence="2">Belongs to the methyl-accepting chemotaxis (MCP) protein family.</text>
</comment>
<dbReference type="EMBL" id="VANI01000001">
    <property type="protein sequence ID" value="TLM79947.1"/>
    <property type="molecule type" value="Genomic_DNA"/>
</dbReference>